<sequence>MVGLRESFGHPHLEENEESRSQSDEEFDFEGFTEEEVGRTDMEWMQELCQQLSGLRVTVLPQNIESWIRGDDEAGEFYPVAESLTDDQILQAVRPNNIPEAEELTFAVE</sequence>
<evidence type="ECO:0000313" key="3">
    <source>
        <dbReference type="Proteomes" id="UP000031443"/>
    </source>
</evidence>
<name>M7BPC4_CHEMY</name>
<organism evidence="2 3">
    <name type="scientific">Chelonia mydas</name>
    <name type="common">Green sea-turtle</name>
    <name type="synonym">Chelonia agassizi</name>
    <dbReference type="NCBI Taxonomy" id="8469"/>
    <lineage>
        <taxon>Eukaryota</taxon>
        <taxon>Metazoa</taxon>
        <taxon>Chordata</taxon>
        <taxon>Craniata</taxon>
        <taxon>Vertebrata</taxon>
        <taxon>Euteleostomi</taxon>
        <taxon>Archelosauria</taxon>
        <taxon>Testudinata</taxon>
        <taxon>Testudines</taxon>
        <taxon>Cryptodira</taxon>
        <taxon>Durocryptodira</taxon>
        <taxon>Americhelydia</taxon>
        <taxon>Chelonioidea</taxon>
        <taxon>Cheloniidae</taxon>
        <taxon>Chelonia</taxon>
    </lineage>
</organism>
<proteinExistence type="predicted"/>
<protein>
    <submittedName>
        <fullName evidence="2">Uncharacterized protein</fullName>
    </submittedName>
</protein>
<feature type="compositionally biased region" description="Basic and acidic residues" evidence="1">
    <location>
        <begin position="7"/>
        <end position="23"/>
    </location>
</feature>
<feature type="compositionally biased region" description="Acidic residues" evidence="1">
    <location>
        <begin position="24"/>
        <end position="35"/>
    </location>
</feature>
<keyword evidence="3" id="KW-1185">Reference proteome</keyword>
<dbReference type="EMBL" id="KB515807">
    <property type="protein sequence ID" value="EMP39761.1"/>
    <property type="molecule type" value="Genomic_DNA"/>
</dbReference>
<evidence type="ECO:0000313" key="2">
    <source>
        <dbReference type="EMBL" id="EMP39761.1"/>
    </source>
</evidence>
<evidence type="ECO:0000256" key="1">
    <source>
        <dbReference type="SAM" id="MobiDB-lite"/>
    </source>
</evidence>
<dbReference type="Proteomes" id="UP000031443">
    <property type="component" value="Unassembled WGS sequence"/>
</dbReference>
<gene>
    <name evidence="2" type="ORF">UY3_03041</name>
</gene>
<accession>M7BPC4</accession>
<dbReference type="AlphaFoldDB" id="M7BPC4"/>
<reference evidence="3" key="1">
    <citation type="journal article" date="2013" name="Nat. Genet.">
        <title>The draft genomes of soft-shell turtle and green sea turtle yield insights into the development and evolution of the turtle-specific body plan.</title>
        <authorList>
            <person name="Wang Z."/>
            <person name="Pascual-Anaya J."/>
            <person name="Zadissa A."/>
            <person name="Li W."/>
            <person name="Niimura Y."/>
            <person name="Huang Z."/>
            <person name="Li C."/>
            <person name="White S."/>
            <person name="Xiong Z."/>
            <person name="Fang D."/>
            <person name="Wang B."/>
            <person name="Ming Y."/>
            <person name="Chen Y."/>
            <person name="Zheng Y."/>
            <person name="Kuraku S."/>
            <person name="Pignatelli M."/>
            <person name="Herrero J."/>
            <person name="Beal K."/>
            <person name="Nozawa M."/>
            <person name="Li Q."/>
            <person name="Wang J."/>
            <person name="Zhang H."/>
            <person name="Yu L."/>
            <person name="Shigenobu S."/>
            <person name="Wang J."/>
            <person name="Liu J."/>
            <person name="Flicek P."/>
            <person name="Searle S."/>
            <person name="Wang J."/>
            <person name="Kuratani S."/>
            <person name="Yin Y."/>
            <person name="Aken B."/>
            <person name="Zhang G."/>
            <person name="Irie N."/>
        </authorList>
    </citation>
    <scope>NUCLEOTIDE SEQUENCE [LARGE SCALE GENOMIC DNA]</scope>
</reference>
<feature type="region of interest" description="Disordered" evidence="1">
    <location>
        <begin position="1"/>
        <end position="36"/>
    </location>
</feature>